<protein>
    <recommendedName>
        <fullName evidence="2">Isoprenyl transferase</fullName>
        <ecNumber evidence="2">2.5.1.-</ecNumber>
    </recommendedName>
</protein>
<comment type="caution">
    <text evidence="3">The sequence shown here is derived from an EMBL/GenBank/DDBJ whole genome shotgun (WGS) entry which is preliminary data.</text>
</comment>
<dbReference type="InterPro" id="IPR018520">
    <property type="entry name" value="UPP_synth-like_CS"/>
</dbReference>
<dbReference type="NCBIfam" id="NF011408">
    <property type="entry name" value="PRK14834.1"/>
    <property type="match status" value="1"/>
</dbReference>
<dbReference type="OrthoDB" id="4191603at2"/>
<dbReference type="EMBL" id="SMAR01000009">
    <property type="protein sequence ID" value="TCT40381.1"/>
    <property type="molecule type" value="Genomic_DNA"/>
</dbReference>
<feature type="active site" evidence="2">
    <location>
        <position position="18"/>
    </location>
</feature>
<feature type="binding site" evidence="2">
    <location>
        <begin position="63"/>
        <end position="65"/>
    </location>
    <ligand>
        <name>substrate</name>
    </ligand>
</feature>
<dbReference type="PANTHER" id="PTHR10291:SF0">
    <property type="entry name" value="DEHYDRODOLICHYL DIPHOSPHATE SYNTHASE 2"/>
    <property type="match status" value="1"/>
</dbReference>
<feature type="binding site" evidence="2">
    <location>
        <position position="67"/>
    </location>
    <ligand>
        <name>substrate</name>
    </ligand>
</feature>
<dbReference type="InterPro" id="IPR001441">
    <property type="entry name" value="UPP_synth-like"/>
</dbReference>
<dbReference type="PANTHER" id="PTHR10291">
    <property type="entry name" value="DEHYDRODOLICHYL DIPHOSPHATE SYNTHASE FAMILY MEMBER"/>
    <property type="match status" value="1"/>
</dbReference>
<dbReference type="GO" id="GO:0016094">
    <property type="term" value="P:polyprenol biosynthetic process"/>
    <property type="evidence" value="ECO:0007669"/>
    <property type="project" value="TreeGrafter"/>
</dbReference>
<comment type="function">
    <text evidence="2">Catalyzes the condensation of isopentenyl diphosphate (IPP) with allylic pyrophosphates generating different type of terpenoids.</text>
</comment>
<feature type="binding site" evidence="2">
    <location>
        <position position="35"/>
    </location>
    <ligand>
        <name>substrate</name>
    </ligand>
</feature>
<dbReference type="Gene3D" id="3.40.1180.10">
    <property type="entry name" value="Decaprenyl diphosphate synthase-like"/>
    <property type="match status" value="1"/>
</dbReference>
<feature type="binding site" evidence="2">
    <location>
        <begin position="192"/>
        <end position="194"/>
    </location>
    <ligand>
        <name>substrate</name>
    </ligand>
</feature>
<dbReference type="NCBIfam" id="NF011405">
    <property type="entry name" value="PRK14830.1"/>
    <property type="match status" value="1"/>
</dbReference>
<organism evidence="3 4">
    <name type="scientific">Martelella mediterranea</name>
    <dbReference type="NCBI Taxonomy" id="293089"/>
    <lineage>
        <taxon>Bacteria</taxon>
        <taxon>Pseudomonadati</taxon>
        <taxon>Pseudomonadota</taxon>
        <taxon>Alphaproteobacteria</taxon>
        <taxon>Hyphomicrobiales</taxon>
        <taxon>Aurantimonadaceae</taxon>
        <taxon>Martelella</taxon>
    </lineage>
</organism>
<accession>A0A4R3NT02</accession>
<dbReference type="NCBIfam" id="TIGR00055">
    <property type="entry name" value="uppS"/>
    <property type="match status" value="1"/>
</dbReference>
<name>A0A4R3NT02_9HYPH</name>
<dbReference type="HAMAP" id="MF_01139">
    <property type="entry name" value="ISPT"/>
    <property type="match status" value="1"/>
</dbReference>
<dbReference type="GO" id="GO:0045547">
    <property type="term" value="F:ditrans,polycis-polyprenyl diphosphate synthase [(2E,6E)-farnesyl diphosphate specific] activity"/>
    <property type="evidence" value="ECO:0007669"/>
    <property type="project" value="TreeGrafter"/>
</dbReference>
<sequence>MSHYAAAAKPDHVAIIMDGNGRWANGRGLRRVMGHRKGAEAVRVSVDAARDSGIGYLTLFAFSSENWKRPEDEVNDIMGLIGLFVDRELENYHRQNLRFRMIGERSGLSESVVKSLEKAEKRTESNTGLNVIVAVNYGARAEIAKAVSALAQSVKDGLLKPEEITEAHIARRLDTAGIPDPDLIIRTSGEQRLSNFLLWQAAYSEFVFLPCLWPDFSREMFFDALETYSVRCRRYGGVEEHVKALAGS</sequence>
<dbReference type="GO" id="GO:0000287">
    <property type="term" value="F:magnesium ion binding"/>
    <property type="evidence" value="ECO:0007669"/>
    <property type="project" value="UniProtKB-UniRule"/>
</dbReference>
<dbReference type="InterPro" id="IPR036424">
    <property type="entry name" value="UPP_synth-like_sf"/>
</dbReference>
<evidence type="ECO:0000256" key="1">
    <source>
        <dbReference type="ARBA" id="ARBA00022679"/>
    </source>
</evidence>
<dbReference type="Proteomes" id="UP000295097">
    <property type="component" value="Unassembled WGS sequence"/>
</dbReference>
<dbReference type="FunFam" id="3.40.1180.10:FF:000001">
    <property type="entry name" value="(2E,6E)-farnesyl-diphosphate-specific ditrans,polycis-undecaprenyl-diphosphate synthase"/>
    <property type="match status" value="1"/>
</dbReference>
<feature type="binding site" evidence="2">
    <location>
        <position position="205"/>
    </location>
    <ligand>
        <name>Mg(2+)</name>
        <dbReference type="ChEBI" id="CHEBI:18420"/>
    </ligand>
</feature>
<keyword evidence="2" id="KW-0479">Metal-binding</keyword>
<dbReference type="PROSITE" id="PS01066">
    <property type="entry name" value="UPP_SYNTHASE"/>
    <property type="match status" value="1"/>
</dbReference>
<feature type="binding site" evidence="2">
    <location>
        <position position="23"/>
    </location>
    <ligand>
        <name>substrate</name>
    </ligand>
</feature>
<reference evidence="3 4" key="1">
    <citation type="submission" date="2019-03" db="EMBL/GenBank/DDBJ databases">
        <title>Freshwater and sediment microbial communities from various areas in North America, analyzing microbe dynamics in response to fracking.</title>
        <authorList>
            <person name="Lamendella R."/>
        </authorList>
    </citation>
    <scope>NUCLEOTIDE SEQUENCE [LARGE SCALE GENOMIC DNA]</scope>
    <source>
        <strain evidence="3 4">175.2</strain>
    </source>
</reference>
<dbReference type="CDD" id="cd00475">
    <property type="entry name" value="Cis_IPPS"/>
    <property type="match status" value="1"/>
</dbReference>
<comment type="cofactor">
    <cofactor evidence="2">
        <name>Mg(2+)</name>
        <dbReference type="ChEBI" id="CHEBI:18420"/>
    </cofactor>
    <text evidence="2">Binds 2 magnesium ions per subunit.</text>
</comment>
<dbReference type="AlphaFoldDB" id="A0A4R3NT02"/>
<dbReference type="EC" id="2.5.1.-" evidence="2"/>
<dbReference type="SUPFAM" id="SSF64005">
    <property type="entry name" value="Undecaprenyl diphosphate synthase"/>
    <property type="match status" value="1"/>
</dbReference>
<gene>
    <name evidence="3" type="ORF">EDC90_1009104</name>
</gene>
<dbReference type="RefSeq" id="WP_132310457.1">
    <property type="nucleotide sequence ID" value="NZ_SMAR01000009.1"/>
</dbReference>
<evidence type="ECO:0000313" key="4">
    <source>
        <dbReference type="Proteomes" id="UP000295097"/>
    </source>
</evidence>
<keyword evidence="4" id="KW-1185">Reference proteome</keyword>
<feature type="binding site" evidence="2">
    <location>
        <position position="69"/>
    </location>
    <ligand>
        <name>substrate</name>
    </ligand>
</feature>
<comment type="similarity">
    <text evidence="2">Belongs to the UPP synthase family.</text>
</comment>
<feature type="binding site" evidence="2">
    <location>
        <position position="31"/>
    </location>
    <ligand>
        <name>substrate</name>
    </ligand>
</feature>
<keyword evidence="2" id="KW-0460">Magnesium</keyword>
<dbReference type="Pfam" id="PF01255">
    <property type="entry name" value="Prenyltransf"/>
    <property type="match status" value="1"/>
</dbReference>
<feature type="active site" description="Proton acceptor" evidence="2">
    <location>
        <position position="66"/>
    </location>
</feature>
<evidence type="ECO:0000256" key="2">
    <source>
        <dbReference type="HAMAP-Rule" id="MF_01139"/>
    </source>
</evidence>
<feature type="binding site" evidence="2">
    <location>
        <position position="18"/>
    </location>
    <ligand>
        <name>Mg(2+)</name>
        <dbReference type="ChEBI" id="CHEBI:18420"/>
    </ligand>
</feature>
<comment type="subunit">
    <text evidence="2">Homodimer.</text>
</comment>
<feature type="binding site" evidence="2">
    <location>
        <begin position="19"/>
        <end position="22"/>
    </location>
    <ligand>
        <name>substrate</name>
    </ligand>
</feature>
<proteinExistence type="inferred from homology"/>
<keyword evidence="1 2" id="KW-0808">Transferase</keyword>
<feature type="binding site" evidence="2">
    <location>
        <position position="186"/>
    </location>
    <ligand>
        <name>substrate</name>
    </ligand>
</feature>
<evidence type="ECO:0000313" key="3">
    <source>
        <dbReference type="EMBL" id="TCT40381.1"/>
    </source>
</evidence>